<accession>A0ABY2KJH8</accession>
<comment type="caution">
    <text evidence="1">The sequence shown here is derived from an EMBL/GenBank/DDBJ whole genome shotgun (WGS) entry which is preliminary data.</text>
</comment>
<gene>
    <name evidence="1" type="ORF">EEB11_12495</name>
</gene>
<organism evidence="1 2">
    <name type="scientific">Pseudotabrizicola sediminis</name>
    <dbReference type="NCBI Taxonomy" id="2486418"/>
    <lineage>
        <taxon>Bacteria</taxon>
        <taxon>Pseudomonadati</taxon>
        <taxon>Pseudomonadota</taxon>
        <taxon>Alphaproteobacteria</taxon>
        <taxon>Rhodobacterales</taxon>
        <taxon>Paracoccaceae</taxon>
        <taxon>Pseudotabrizicola</taxon>
    </lineage>
</organism>
<sequence length="68" mass="7067">MTWFCRRAPRHQAFGWASARVVDGGTLIPARLGEVIDAAVSARPLATLACMGRDGRGVGDAAVGATDL</sequence>
<reference evidence="1 2" key="1">
    <citation type="submission" date="2018-11" db="EMBL/GenBank/DDBJ databases">
        <title>Tabrizicola sp. isolated from sediment of alpine lake.</title>
        <authorList>
            <person name="Liu Z."/>
        </authorList>
    </citation>
    <scope>NUCLEOTIDE SEQUENCE [LARGE SCALE GENOMIC DNA]</scope>
    <source>
        <strain evidence="1 2">DRYC-M-16</strain>
    </source>
</reference>
<proteinExistence type="predicted"/>
<dbReference type="RefSeq" id="WP_135431836.1">
    <property type="nucleotide sequence ID" value="NZ_RPEM01000008.1"/>
</dbReference>
<evidence type="ECO:0000313" key="1">
    <source>
        <dbReference type="EMBL" id="TGD42572.1"/>
    </source>
</evidence>
<dbReference type="Proteomes" id="UP000297741">
    <property type="component" value="Unassembled WGS sequence"/>
</dbReference>
<evidence type="ECO:0000313" key="2">
    <source>
        <dbReference type="Proteomes" id="UP000297741"/>
    </source>
</evidence>
<keyword evidence="2" id="KW-1185">Reference proteome</keyword>
<dbReference type="EMBL" id="RPEM01000008">
    <property type="protein sequence ID" value="TGD42572.1"/>
    <property type="molecule type" value="Genomic_DNA"/>
</dbReference>
<protein>
    <submittedName>
        <fullName evidence="1">Uncharacterized protein</fullName>
    </submittedName>
</protein>
<name>A0ABY2KJH8_9RHOB</name>